<comment type="subcellular location">
    <subcellularLocation>
        <location evidence="1 9">Cell membrane</location>
        <topology evidence="1 9">Multi-pass membrane protein</topology>
    </subcellularLocation>
</comment>
<gene>
    <name evidence="11" type="ORF">MALL_0389</name>
</gene>
<feature type="transmembrane region" description="Helical" evidence="9">
    <location>
        <begin position="38"/>
        <end position="62"/>
    </location>
</feature>
<dbReference type="GO" id="GO:0015423">
    <property type="term" value="F:ABC-type maltose transporter activity"/>
    <property type="evidence" value="ECO:0007669"/>
    <property type="project" value="TreeGrafter"/>
</dbReference>
<dbReference type="InterPro" id="IPR050901">
    <property type="entry name" value="BP-dep_ABC_trans_perm"/>
</dbReference>
<keyword evidence="5" id="KW-0762">Sugar transport</keyword>
<sequence>MSFYNSKLQSRVVDQNHYKQRRIKLNQSDTKPPTPFEIVWLFFNYVFLIAWALIILFPIVSLIVSSFNVYNYRYVSLTPFTFGFDNFRYLFIPFGEPVEFMGTGITSKSYFLRWYGNTLFIAALTTIVSTAFVALNGYAYSRFRFAGSKHSLTIIMMIQMIPATSSLICLYMVVQMGGSLGVSPIFMLVIIYSGQAITGNTFMLKSYLDTVSTELDDSAKVDGCSNWGLFFKILIPVIKPTLVMTALWSFLIPFTDVILPKFVIFELKDTTLAVGLDTFLSTEAKQINAGAYAAGALLAALPAFALFMYLQRYIVGGLSEGAVKG</sequence>
<organism evidence="11 12">
    <name type="scientific">Mycoplasmopsis alligatoris A21JP2</name>
    <dbReference type="NCBI Taxonomy" id="747682"/>
    <lineage>
        <taxon>Bacteria</taxon>
        <taxon>Bacillati</taxon>
        <taxon>Mycoplasmatota</taxon>
        <taxon>Mycoplasmoidales</taxon>
        <taxon>Metamycoplasmataceae</taxon>
        <taxon>Mycoplasmopsis</taxon>
    </lineage>
</organism>
<evidence type="ECO:0000256" key="3">
    <source>
        <dbReference type="ARBA" id="ARBA00022448"/>
    </source>
</evidence>
<comment type="similarity">
    <text evidence="2">Belongs to the binding-protein-dependent transport system permease family. MalFG subfamily.</text>
</comment>
<dbReference type="InterPro" id="IPR000515">
    <property type="entry name" value="MetI-like"/>
</dbReference>
<dbReference type="GO" id="GO:0005886">
    <property type="term" value="C:plasma membrane"/>
    <property type="evidence" value="ECO:0007669"/>
    <property type="project" value="UniProtKB-SubCell"/>
</dbReference>
<proteinExistence type="inferred from homology"/>
<evidence type="ECO:0000256" key="8">
    <source>
        <dbReference type="ARBA" id="ARBA00023136"/>
    </source>
</evidence>
<keyword evidence="6 9" id="KW-0812">Transmembrane</keyword>
<dbReference type="PANTHER" id="PTHR32243:SF50">
    <property type="entry name" value="MALTOSE_MALTODEXTRIN TRANSPORT SYSTEM PERMEASE PROTEIN MALG"/>
    <property type="match status" value="1"/>
</dbReference>
<name>D4XWN9_9BACT</name>
<evidence type="ECO:0000256" key="6">
    <source>
        <dbReference type="ARBA" id="ARBA00022692"/>
    </source>
</evidence>
<feature type="transmembrane region" description="Helical" evidence="9">
    <location>
        <begin position="229"/>
        <end position="251"/>
    </location>
</feature>
<reference evidence="11 12" key="1">
    <citation type="submission" date="2010-03" db="EMBL/GenBank/DDBJ databases">
        <authorList>
            <person name="Glass J.I."/>
            <person name="Benders G.A."/>
            <person name="Durkin A.S."/>
            <person name="Farmerie W.G."/>
            <person name="Hlavinka K."/>
            <person name="Hostetler J."/>
            <person name="Jackson J."/>
            <person name="May M.A."/>
            <person name="Miller R.H."/>
            <person name="Paralanov V."/>
            <person name="Radune D."/>
            <person name="Szczypinski B."/>
            <person name="Brown D.R."/>
        </authorList>
    </citation>
    <scope>NUCLEOTIDE SEQUENCE [LARGE SCALE GENOMIC DNA]</scope>
    <source>
        <strain evidence="11 12">A21JP2</strain>
    </source>
</reference>
<evidence type="ECO:0000256" key="2">
    <source>
        <dbReference type="ARBA" id="ARBA00009047"/>
    </source>
</evidence>
<keyword evidence="8 9" id="KW-0472">Membrane</keyword>
<dbReference type="eggNOG" id="COG3833">
    <property type="taxonomic scope" value="Bacteria"/>
</dbReference>
<dbReference type="AlphaFoldDB" id="D4XWN9"/>
<feature type="transmembrane region" description="Helical" evidence="9">
    <location>
        <begin position="289"/>
        <end position="310"/>
    </location>
</feature>
<dbReference type="PANTHER" id="PTHR32243">
    <property type="entry name" value="MALTOSE TRANSPORT SYSTEM PERMEASE-RELATED"/>
    <property type="match status" value="1"/>
</dbReference>
<dbReference type="Proteomes" id="UP000004757">
    <property type="component" value="Unassembled WGS sequence"/>
</dbReference>
<dbReference type="InterPro" id="IPR035906">
    <property type="entry name" value="MetI-like_sf"/>
</dbReference>
<evidence type="ECO:0000256" key="1">
    <source>
        <dbReference type="ARBA" id="ARBA00004651"/>
    </source>
</evidence>
<feature type="transmembrane region" description="Helical" evidence="9">
    <location>
        <begin position="185"/>
        <end position="208"/>
    </location>
</feature>
<evidence type="ECO:0000256" key="5">
    <source>
        <dbReference type="ARBA" id="ARBA00022597"/>
    </source>
</evidence>
<evidence type="ECO:0000256" key="7">
    <source>
        <dbReference type="ARBA" id="ARBA00022989"/>
    </source>
</evidence>
<evidence type="ECO:0000313" key="12">
    <source>
        <dbReference type="Proteomes" id="UP000004757"/>
    </source>
</evidence>
<evidence type="ECO:0000259" key="10">
    <source>
        <dbReference type="PROSITE" id="PS50928"/>
    </source>
</evidence>
<dbReference type="OrthoDB" id="9784933at2"/>
<keyword evidence="4" id="KW-1003">Cell membrane</keyword>
<accession>D4XWN9</accession>
<dbReference type="STRING" id="747682.MALL_0389"/>
<keyword evidence="12" id="KW-1185">Reference proteome</keyword>
<dbReference type="Gene3D" id="1.10.3720.10">
    <property type="entry name" value="MetI-like"/>
    <property type="match status" value="1"/>
</dbReference>
<keyword evidence="7 9" id="KW-1133">Transmembrane helix</keyword>
<evidence type="ECO:0000256" key="9">
    <source>
        <dbReference type="RuleBase" id="RU363032"/>
    </source>
</evidence>
<dbReference type="PROSITE" id="PS50928">
    <property type="entry name" value="ABC_TM1"/>
    <property type="match status" value="1"/>
</dbReference>
<feature type="transmembrane region" description="Helical" evidence="9">
    <location>
        <begin position="114"/>
        <end position="140"/>
    </location>
</feature>
<evidence type="ECO:0000256" key="4">
    <source>
        <dbReference type="ARBA" id="ARBA00022475"/>
    </source>
</evidence>
<evidence type="ECO:0000313" key="11">
    <source>
        <dbReference type="EMBL" id="EFF41254.1"/>
    </source>
</evidence>
<dbReference type="EMBL" id="ADNC01000027">
    <property type="protein sequence ID" value="EFF41254.1"/>
    <property type="molecule type" value="Genomic_DNA"/>
</dbReference>
<protein>
    <submittedName>
        <fullName evidence="11">ABC transporter, permease protein</fullName>
    </submittedName>
</protein>
<dbReference type="RefSeq" id="WP_005683877.1">
    <property type="nucleotide sequence ID" value="NZ_ADNC01000027.1"/>
</dbReference>
<feature type="domain" description="ABC transmembrane type-1" evidence="10">
    <location>
        <begin position="115"/>
        <end position="310"/>
    </location>
</feature>
<dbReference type="GO" id="GO:0042956">
    <property type="term" value="P:maltodextrin transmembrane transport"/>
    <property type="evidence" value="ECO:0007669"/>
    <property type="project" value="TreeGrafter"/>
</dbReference>
<feature type="transmembrane region" description="Helical" evidence="9">
    <location>
        <begin position="152"/>
        <end position="173"/>
    </location>
</feature>
<dbReference type="CDD" id="cd06261">
    <property type="entry name" value="TM_PBP2"/>
    <property type="match status" value="1"/>
</dbReference>
<dbReference type="SUPFAM" id="SSF161098">
    <property type="entry name" value="MetI-like"/>
    <property type="match status" value="1"/>
</dbReference>
<keyword evidence="3 9" id="KW-0813">Transport</keyword>
<comment type="caution">
    <text evidence="11">The sequence shown here is derived from an EMBL/GenBank/DDBJ whole genome shotgun (WGS) entry which is preliminary data.</text>
</comment>
<feature type="transmembrane region" description="Helical" evidence="9">
    <location>
        <begin position="74"/>
        <end position="94"/>
    </location>
</feature>
<dbReference type="Pfam" id="PF00528">
    <property type="entry name" value="BPD_transp_1"/>
    <property type="match status" value="1"/>
</dbReference>